<dbReference type="Pfam" id="PF00041">
    <property type="entry name" value="fn3"/>
    <property type="match status" value="1"/>
</dbReference>
<reference evidence="3" key="1">
    <citation type="submission" date="2021-01" db="EMBL/GenBank/DDBJ databases">
        <authorList>
            <person name="Corre E."/>
            <person name="Pelletier E."/>
            <person name="Niang G."/>
            <person name="Scheremetjew M."/>
            <person name="Finn R."/>
            <person name="Kale V."/>
            <person name="Holt S."/>
            <person name="Cochrane G."/>
            <person name="Meng A."/>
            <person name="Brown T."/>
            <person name="Cohen L."/>
        </authorList>
    </citation>
    <scope>NUCLEOTIDE SEQUENCE</scope>
</reference>
<proteinExistence type="predicted"/>
<evidence type="ECO:0000256" key="1">
    <source>
        <dbReference type="SAM" id="MobiDB-lite"/>
    </source>
</evidence>
<dbReference type="SUPFAM" id="SSF49265">
    <property type="entry name" value="Fibronectin type III"/>
    <property type="match status" value="1"/>
</dbReference>
<feature type="domain" description="Fibronectin type-III" evidence="2">
    <location>
        <begin position="368"/>
        <end position="483"/>
    </location>
</feature>
<dbReference type="InterPro" id="IPR013783">
    <property type="entry name" value="Ig-like_fold"/>
</dbReference>
<protein>
    <recommendedName>
        <fullName evidence="2">Fibronectin type-III domain-containing protein</fullName>
    </recommendedName>
</protein>
<dbReference type="AlphaFoldDB" id="A0A7S1ARV0"/>
<gene>
    <name evidence="3" type="ORF">NSCI0253_LOCUS37613</name>
</gene>
<dbReference type="CDD" id="cd00063">
    <property type="entry name" value="FN3"/>
    <property type="match status" value="1"/>
</dbReference>
<sequence>MRCEWTELDVLSSSLAEEANVDALSAGLATHVVSAILWGRDAVVAFEREAHGTALSEVQASLLHDVEIARSRLTNSTVGHPQPVNVAGVHIFADTAGSDDIPVTTLEGSLQYLQNLPSCGEGQMVPVAVKLFPLSAFGSQASQTSINDTAIRLAFQTLEDLHASAKEVGDLLAKHPTGFHAWEQDVSTLQTQFEHYSDDIQTRIARTVTQVQSRDASSDELSIIAEDHLRSEYSPQRVRERSQRLIAQVEHFDALVKVLEQAGVKIIASFTDYSQELYDRSVAELYALVLVGMDPSYQPRDMASATRFASFARNRANQGKQGDMRFLFVHYDSFRFNFTTPVTSTSVFRYVFGALATATFDPPGEPTRPGSPTLVSGTAIGPSEDGATRWLSLHWNAPDYPPPGCKECPSVLRYVVKWTWQDWETDSTWIIREGGPVESSQSTVHLEGFMPGERYRFQVAAINNEGTGPFSVLSDYITASLPGLHVSVHGGDVPVFSRWGPTIGDHTSIANKRTIDLILDSHDSSQIGSVFVGNISSPIVLDSLPSAKFTCVVPQQNESFFLLEDGTLAESKTARVAVKSHGGDIIADGSLMYRRVRGDWTLDGGQYVCAANDGQHYVGEEATSVCGDKTCPSYSCPQGWTPKQHFGSVFSTEGCCQRISCLPPSSSNEERGFNDDYRGWYDVQRCGRCNDYCRWVGTSGSAGNPSGILEYKGSWWSCRLAGTDSDTNAGHFHTWDFQKCASEGAATPPMVSLVTFSSALQSRGLDTLEVSQKLKPHMFSSHVSAVVDAGGIVLTAGRGSSRDSANSGLMRKQAPRNEAHRQVR</sequence>
<dbReference type="PANTHER" id="PTHR31594">
    <property type="entry name" value="AIG1-TYPE G DOMAIN-CONTAINING PROTEIN"/>
    <property type="match status" value="1"/>
</dbReference>
<dbReference type="PANTHER" id="PTHR31594:SF14">
    <property type="entry name" value="FIBRONECTIN TYPE-III DOMAIN-CONTAINING PROTEIN"/>
    <property type="match status" value="1"/>
</dbReference>
<dbReference type="InterPro" id="IPR036116">
    <property type="entry name" value="FN3_sf"/>
</dbReference>
<evidence type="ECO:0000313" key="3">
    <source>
        <dbReference type="EMBL" id="CAD8863258.1"/>
    </source>
</evidence>
<dbReference type="SMART" id="SM00060">
    <property type="entry name" value="FN3"/>
    <property type="match status" value="1"/>
</dbReference>
<name>A0A7S1ARV0_NOCSC</name>
<organism evidence="3">
    <name type="scientific">Noctiluca scintillans</name>
    <name type="common">Sea sparkle</name>
    <name type="synonym">Red tide dinoflagellate</name>
    <dbReference type="NCBI Taxonomy" id="2966"/>
    <lineage>
        <taxon>Eukaryota</taxon>
        <taxon>Sar</taxon>
        <taxon>Alveolata</taxon>
        <taxon>Dinophyceae</taxon>
        <taxon>Noctilucales</taxon>
        <taxon>Noctilucaceae</taxon>
        <taxon>Noctiluca</taxon>
    </lineage>
</organism>
<dbReference type="InterPro" id="IPR003961">
    <property type="entry name" value="FN3_dom"/>
</dbReference>
<evidence type="ECO:0000259" key="2">
    <source>
        <dbReference type="PROSITE" id="PS50853"/>
    </source>
</evidence>
<dbReference type="InterPro" id="IPR052090">
    <property type="entry name" value="Cytolytic_pore-forming_toxin"/>
</dbReference>
<dbReference type="EMBL" id="HBFQ01052805">
    <property type="protein sequence ID" value="CAD8863258.1"/>
    <property type="molecule type" value="Transcribed_RNA"/>
</dbReference>
<feature type="compositionally biased region" description="Basic and acidic residues" evidence="1">
    <location>
        <begin position="815"/>
        <end position="824"/>
    </location>
</feature>
<accession>A0A7S1ARV0</accession>
<dbReference type="Gene3D" id="2.60.40.10">
    <property type="entry name" value="Immunoglobulins"/>
    <property type="match status" value="1"/>
</dbReference>
<feature type="region of interest" description="Disordered" evidence="1">
    <location>
        <begin position="797"/>
        <end position="824"/>
    </location>
</feature>
<dbReference type="PROSITE" id="PS50853">
    <property type="entry name" value="FN3"/>
    <property type="match status" value="1"/>
</dbReference>